<dbReference type="EMBL" id="CABFNP030000617">
    <property type="protein sequence ID" value="CAI6059801.1"/>
    <property type="molecule type" value="Genomic_DNA"/>
</dbReference>
<proteinExistence type="predicted"/>
<organism evidence="2 3">
    <name type="scientific">Clonostachys chloroleuca</name>
    <dbReference type="NCBI Taxonomy" id="1926264"/>
    <lineage>
        <taxon>Eukaryota</taxon>
        <taxon>Fungi</taxon>
        <taxon>Dikarya</taxon>
        <taxon>Ascomycota</taxon>
        <taxon>Pezizomycotina</taxon>
        <taxon>Sordariomycetes</taxon>
        <taxon>Hypocreomycetidae</taxon>
        <taxon>Hypocreales</taxon>
        <taxon>Bionectriaceae</taxon>
        <taxon>Clonostachys</taxon>
    </lineage>
</organism>
<keyword evidence="3" id="KW-1185">Reference proteome</keyword>
<accession>A0AA35PXF6</accession>
<sequence length="466" mass="51757">MVCIKQVSIPAVVLLSLAEQAVAAPVALRGDIVARDAAQTADAIELVIRDLELHERGKLLTKVLTPIVKATKKPGKVFDRLLSTANTGMAIANTHKTQTGKRDLEELDQRDIEEEIILALRDLGLDERSLIDIAKKGAKAIGSVVKKNKGKTFDRLLSTANTGMAIANTHKTQTGKRDLEELDQRDIEEEIILALRDLGLDERSLIDIAKKGAKAIGSVVMKNKGKTFDRTLSTANTAMTVANTNKALKGKRGLNEIEERDLQKVLERDIEKEITLALRDLGLDERSIFDVAKKGIKAVGSVIMKNKGKTFDRTLSTANTAMTVANTNKALKGKRDLEDIEERDWEDVEERDVEELEERDWEDVEERDIDDLEARAIGQSLGKLAKGVVKGVGHVINSVSKQQGLAYNRANAAANSAMKVAQTKKKQEKRDFEERDFEYLNSLSQRDLEDLELVVRALYSDYLEDY</sequence>
<evidence type="ECO:0000313" key="3">
    <source>
        <dbReference type="Proteomes" id="UP001160390"/>
    </source>
</evidence>
<evidence type="ECO:0000313" key="2">
    <source>
        <dbReference type="EMBL" id="CAI6059801.1"/>
    </source>
</evidence>
<keyword evidence="1" id="KW-0732">Signal</keyword>
<comment type="caution">
    <text evidence="2">The sequence shown here is derived from an EMBL/GenBank/DDBJ whole genome shotgun (WGS) entry which is preliminary data.</text>
</comment>
<gene>
    <name evidence="2" type="ORF">CCHLO57077_00017307</name>
</gene>
<feature type="chain" id="PRO_5041256249" evidence="1">
    <location>
        <begin position="24"/>
        <end position="466"/>
    </location>
</feature>
<reference evidence="2" key="1">
    <citation type="submission" date="2023-01" db="EMBL/GenBank/DDBJ databases">
        <authorList>
            <person name="Piombo E."/>
        </authorList>
    </citation>
    <scope>NUCLEOTIDE SEQUENCE</scope>
</reference>
<dbReference type="Proteomes" id="UP001160390">
    <property type="component" value="Unassembled WGS sequence"/>
</dbReference>
<name>A0AA35PXF6_9HYPO</name>
<dbReference type="AlphaFoldDB" id="A0AA35PXF6"/>
<evidence type="ECO:0000256" key="1">
    <source>
        <dbReference type="SAM" id="SignalP"/>
    </source>
</evidence>
<protein>
    <submittedName>
        <fullName evidence="2">Uncharacterized protein</fullName>
    </submittedName>
</protein>
<feature type="signal peptide" evidence="1">
    <location>
        <begin position="1"/>
        <end position="23"/>
    </location>
</feature>